<dbReference type="GO" id="GO:0006355">
    <property type="term" value="P:regulation of DNA-templated transcription"/>
    <property type="evidence" value="ECO:0007669"/>
    <property type="project" value="InterPro"/>
</dbReference>
<keyword evidence="5" id="KW-1048">Host nucleus</keyword>
<feature type="compositionally biased region" description="Acidic residues" evidence="12">
    <location>
        <begin position="118"/>
        <end position="240"/>
    </location>
</feature>
<organismHost>
    <name type="scientific">Homo sapiens</name>
    <name type="common">Human</name>
    <dbReference type="NCBI Taxonomy" id="9606"/>
</organismHost>
<feature type="region of interest" description="Disordered" evidence="12">
    <location>
        <begin position="1"/>
        <end position="42"/>
    </location>
</feature>
<gene>
    <name evidence="15" type="primary">ORF 11</name>
</gene>
<evidence type="ECO:0000313" key="15">
    <source>
        <dbReference type="EMBL" id="AIT54042.1"/>
    </source>
</evidence>
<keyword evidence="10" id="KW-0804">Transcription</keyword>
<comment type="similarity">
    <text evidence="4">Belongs to the alphaherpesvirinae HHV-1 UL47 family.</text>
</comment>
<keyword evidence="11" id="KW-1035">Host cytoplasm</keyword>
<dbReference type="EMBL" id="KM355711">
    <property type="protein sequence ID" value="AIT54042.1"/>
    <property type="molecule type" value="Genomic_DNA"/>
</dbReference>
<dbReference type="Pfam" id="PF03362">
    <property type="entry name" value="Herpes_UL47"/>
    <property type="match status" value="1"/>
</dbReference>
<keyword evidence="7" id="KW-0946">Virion</keyword>
<evidence type="ECO:0000256" key="5">
    <source>
        <dbReference type="ARBA" id="ARBA00022562"/>
    </source>
</evidence>
<feature type="compositionally biased region" description="Basic residues" evidence="12">
    <location>
        <begin position="1"/>
        <end position="15"/>
    </location>
</feature>
<dbReference type="EMBL" id="KM355709">
    <property type="protein sequence ID" value="AIT53896.1"/>
    <property type="molecule type" value="Genomic_DNA"/>
</dbReference>
<evidence type="ECO:0000256" key="11">
    <source>
        <dbReference type="ARBA" id="ARBA00023200"/>
    </source>
</evidence>
<sequence>MQSGHYNRRQSRRQRISSNTTDSPRHTHGTRYRSTNWYTHPPQILSNSETLVAVQELLNSEMDQDSSSDASDDFPGYALHHSTYNGSEQNTSTSRHENRIFKLTEREANEEININTDAIDDEGEAEEGETEEDAIDDEGEAEEGEAEEDAIDDEGEAEEGEAEEDAIDDEGEAEEDEGEAEEDEGEAEEDEGEAEEDEGEAEEDEGEAEEDEGEAEEDEGEAEEDEGEAEEDEGEAEEDYFSVSQVCSRDADEVYFTLDPEISYSTDLRIAKVMEPAVSKELNVSKRCVEPVTLTGSMLAHNGFDESWFAMRECTRREYITVQGLYDPIHLRYQFDTSRMTPPQILRTIPALPNMTLGELLLIFPIEFMAQPISIERILVEDVFLDRRASSKTHKYGPRWNSVYALPYNAGKMYVQHIPGFYDVSLRAVGQGTAIWHHMILSTAACAISNRISHGDGLGFLLDAAIRISANCIFLGRNDNFGVGDPCWLEDHLAGLPREAVPDVLQVTQLVLPNRGPTVAIMRGFFGALAYWPELRIAISEPSTSLVRYATGHMELAEWFLFSRTHSLKPQFTPTEREMLASFFTLYVTLGGGMLNWICRATAMYLAAPYHSRSAYIAVCESLPYYYIPVNSDLLCDLEVLLLGEVDLPTVCESYATIAHELTGYEAVRTAATNFMIEFADCYKESETDLMVSAYLGAVLLLQRVLGHANLLLLLLSGAALYGGCSIYIPRGILDAYNTLMLAASPLYAHQTLTSFWKDRDDAMQTLGIRPTTDVLPKEQDRIVQASPIEMNFRFVGLETIYPREQPIPSVDLAENLMQYRNEILGLDWKSVAMHLLRKY</sequence>
<evidence type="ECO:0000256" key="7">
    <source>
        <dbReference type="ARBA" id="ARBA00022844"/>
    </source>
</evidence>
<keyword evidence="9" id="KW-0805">Transcription regulation</keyword>
<evidence type="ECO:0000313" key="13">
    <source>
        <dbReference type="EMBL" id="AIT53896.1"/>
    </source>
</evidence>
<evidence type="ECO:0000256" key="10">
    <source>
        <dbReference type="ARBA" id="ARBA00023163"/>
    </source>
</evidence>
<feature type="compositionally biased region" description="Polar residues" evidence="12">
    <location>
        <begin position="32"/>
        <end position="42"/>
    </location>
</feature>
<evidence type="ECO:0000256" key="12">
    <source>
        <dbReference type="SAM" id="MobiDB-lite"/>
    </source>
</evidence>
<evidence type="ECO:0000313" key="14">
    <source>
        <dbReference type="EMBL" id="AIT53969.1"/>
    </source>
</evidence>
<evidence type="ECO:0000256" key="8">
    <source>
        <dbReference type="ARBA" id="ARBA00022921"/>
    </source>
</evidence>
<organism evidence="15">
    <name type="scientific">Human herpesvirus 3</name>
    <name type="common">HHV-3</name>
    <name type="synonym">Varicella-zoster virus</name>
    <dbReference type="NCBI Taxonomy" id="10335"/>
    <lineage>
        <taxon>Viruses</taxon>
        <taxon>Duplodnaviria</taxon>
        <taxon>Heunggongvirae</taxon>
        <taxon>Peploviricota</taxon>
        <taxon>Herviviricetes</taxon>
        <taxon>Herpesvirales</taxon>
        <taxon>Orthoherpesviridae</taxon>
        <taxon>Alphaherpesvirinae</taxon>
        <taxon>Varicellovirus</taxon>
        <taxon>Varicellovirus humanalpha3</taxon>
    </lineage>
</organism>
<feature type="compositionally biased region" description="Acidic residues" evidence="12">
    <location>
        <begin position="62"/>
        <end position="72"/>
    </location>
</feature>
<feature type="compositionally biased region" description="Basic and acidic residues" evidence="12">
    <location>
        <begin position="94"/>
        <end position="109"/>
    </location>
</feature>
<evidence type="ECO:0000256" key="2">
    <source>
        <dbReference type="ARBA" id="ARBA00004192"/>
    </source>
</evidence>
<name>A0A097HZN6_HHV3</name>
<comment type="subcellular location">
    <subcellularLocation>
        <location evidence="2">Host cytoplasm</location>
    </subcellularLocation>
    <subcellularLocation>
        <location evidence="1">Host nucleus</location>
    </subcellularLocation>
    <subcellularLocation>
        <location evidence="3">Virion tegument</location>
    </subcellularLocation>
</comment>
<dbReference type="GO" id="GO:0030430">
    <property type="term" value="C:host cell cytoplasm"/>
    <property type="evidence" value="ECO:0007669"/>
    <property type="project" value="UniProtKB-SubCell"/>
</dbReference>
<keyword evidence="6" id="KW-0920">Virion tegument</keyword>
<evidence type="ECO:0000256" key="9">
    <source>
        <dbReference type="ARBA" id="ARBA00023015"/>
    </source>
</evidence>
<dbReference type="EMBL" id="KM355710">
    <property type="protein sequence ID" value="AIT53969.1"/>
    <property type="molecule type" value="Genomic_DNA"/>
</dbReference>
<dbReference type="GO" id="GO:0042025">
    <property type="term" value="C:host cell nucleus"/>
    <property type="evidence" value="ECO:0007669"/>
    <property type="project" value="UniProtKB-SubCell"/>
</dbReference>
<evidence type="ECO:0000256" key="1">
    <source>
        <dbReference type="ARBA" id="ARBA00004147"/>
    </source>
</evidence>
<proteinExistence type="inferred from homology"/>
<evidence type="ECO:0000256" key="4">
    <source>
        <dbReference type="ARBA" id="ARBA00005238"/>
    </source>
</evidence>
<keyword evidence="8" id="KW-0426">Late protein</keyword>
<evidence type="ECO:0000256" key="3">
    <source>
        <dbReference type="ARBA" id="ARBA00004535"/>
    </source>
</evidence>
<reference evidence="15" key="1">
    <citation type="journal article" date="2014" name="J. Virol.">
        <title>Evolution of co-circulating varicella zoster virus genotypes during a chickenpox outbreak in Guinea Bissau.</title>
        <authorList>
            <person name="Depledge D."/>
            <person name="Gray E."/>
            <person name="Kundu S."/>
            <person name="Cooray S."/>
            <person name="Poulsen A."/>
            <person name="Aaby P."/>
            <person name="Breuer J."/>
        </authorList>
    </citation>
    <scope>NUCLEOTIDE SEQUENCE</scope>
    <source>
        <strain evidence="13">Bandim15</strain>
        <strain evidence="14">Bandim16</strain>
        <strain evidence="15">Bandim17</strain>
    </source>
</reference>
<dbReference type="InterPro" id="IPR005029">
    <property type="entry name" value="Herpes_UL47"/>
</dbReference>
<evidence type="ECO:0000256" key="6">
    <source>
        <dbReference type="ARBA" id="ARBA00022580"/>
    </source>
</evidence>
<accession>A0A097HZN6</accession>
<feature type="compositionally biased region" description="Polar residues" evidence="12">
    <location>
        <begin position="82"/>
        <end position="93"/>
    </location>
</feature>
<feature type="region of interest" description="Disordered" evidence="12">
    <location>
        <begin position="58"/>
        <end position="242"/>
    </location>
</feature>
<dbReference type="GO" id="GO:0019033">
    <property type="term" value="C:viral tegument"/>
    <property type="evidence" value="ECO:0007669"/>
    <property type="project" value="UniProtKB-SubCell"/>
</dbReference>
<protein>
    <submittedName>
        <fullName evidence="15">ORF 11</fullName>
    </submittedName>
</protein>
<reference evidence="15" key="2">
    <citation type="submission" date="2014-08" db="EMBL/GenBank/DDBJ databases">
        <authorList>
            <person name="Depledge D.P."/>
        </authorList>
    </citation>
    <scope>NUCLEOTIDE SEQUENCE</scope>
    <source>
        <strain evidence="13">Bandim15</strain>
        <strain evidence="14">Bandim16</strain>
        <strain evidence="15">Bandim17</strain>
    </source>
</reference>